<feature type="compositionally biased region" description="Polar residues" evidence="1">
    <location>
        <begin position="50"/>
        <end position="63"/>
    </location>
</feature>
<feature type="region of interest" description="Disordered" evidence="1">
    <location>
        <begin position="43"/>
        <end position="63"/>
    </location>
</feature>
<evidence type="ECO:0000313" key="2">
    <source>
        <dbReference type="EMBL" id="KAG7302468.1"/>
    </source>
</evidence>
<name>A0ABQ7QEU9_PLUXY</name>
<reference evidence="2 3" key="1">
    <citation type="submission" date="2021-06" db="EMBL/GenBank/DDBJ databases">
        <title>A haploid diamondback moth (Plutella xylostella L.) genome assembly resolves 31 chromosomes and identifies a diamide resistance mutation.</title>
        <authorList>
            <person name="Ward C.M."/>
            <person name="Perry K.D."/>
            <person name="Baker G."/>
            <person name="Powis K."/>
            <person name="Heckel D.G."/>
            <person name="Baxter S.W."/>
        </authorList>
    </citation>
    <scope>NUCLEOTIDE SEQUENCE [LARGE SCALE GENOMIC DNA]</scope>
    <source>
        <strain evidence="2 3">LV</strain>
        <tissue evidence="2">Single pupa</tissue>
    </source>
</reference>
<proteinExistence type="predicted"/>
<organism evidence="2 3">
    <name type="scientific">Plutella xylostella</name>
    <name type="common">Diamondback moth</name>
    <name type="synonym">Plutella maculipennis</name>
    <dbReference type="NCBI Taxonomy" id="51655"/>
    <lineage>
        <taxon>Eukaryota</taxon>
        <taxon>Metazoa</taxon>
        <taxon>Ecdysozoa</taxon>
        <taxon>Arthropoda</taxon>
        <taxon>Hexapoda</taxon>
        <taxon>Insecta</taxon>
        <taxon>Pterygota</taxon>
        <taxon>Neoptera</taxon>
        <taxon>Endopterygota</taxon>
        <taxon>Lepidoptera</taxon>
        <taxon>Glossata</taxon>
        <taxon>Ditrysia</taxon>
        <taxon>Yponomeutoidea</taxon>
        <taxon>Plutellidae</taxon>
        <taxon>Plutella</taxon>
    </lineage>
</organism>
<comment type="caution">
    <text evidence="2">The sequence shown here is derived from an EMBL/GenBank/DDBJ whole genome shotgun (WGS) entry which is preliminary data.</text>
</comment>
<evidence type="ECO:0000256" key="1">
    <source>
        <dbReference type="SAM" id="MobiDB-lite"/>
    </source>
</evidence>
<accession>A0ABQ7QEU9</accession>
<sequence>MILFCKCHAPTVTGPSAALPDPLPRSTLQPVYTLPVPVYLQPRERDDTTRVQQVAAPSSSSLR</sequence>
<protein>
    <submittedName>
        <fullName evidence="2">Uncharacterized protein</fullName>
    </submittedName>
</protein>
<gene>
    <name evidence="2" type="ORF">JYU34_012376</name>
</gene>
<evidence type="ECO:0000313" key="3">
    <source>
        <dbReference type="Proteomes" id="UP000823941"/>
    </source>
</evidence>
<dbReference type="Proteomes" id="UP000823941">
    <property type="component" value="Chromosome 17"/>
</dbReference>
<keyword evidence="3" id="KW-1185">Reference proteome</keyword>
<dbReference type="EMBL" id="JAHIBW010000017">
    <property type="protein sequence ID" value="KAG7302468.1"/>
    <property type="molecule type" value="Genomic_DNA"/>
</dbReference>